<dbReference type="Proteomes" id="UP001157733">
    <property type="component" value="Chromosome"/>
</dbReference>
<dbReference type="EMBL" id="OX336137">
    <property type="protein sequence ID" value="CAI2718974.1"/>
    <property type="molecule type" value="Genomic_DNA"/>
</dbReference>
<evidence type="ECO:0000313" key="3">
    <source>
        <dbReference type="Proteomes" id="UP001157733"/>
    </source>
</evidence>
<gene>
    <name evidence="2" type="ORF">NSPWAT_2118</name>
</gene>
<dbReference type="InterPro" id="IPR025388">
    <property type="entry name" value="Alginate_export_dom"/>
</dbReference>
<sequence>MEQSPFNTEGQQLRGSMNGFKITLCWLAAVFALTPVAGGADGASSAKTVAYPKPYVYKERGLGRNAEFTLNKSGVLPGWLSLAVQQRTRYETLDRAFRSGSTGSDQVLALRTLAQATLHLPQHFKVQLELQDSRAYWNDTGSVVNNTIVNAAELLETNLQWRAEDLFQNGSRTLLRAGRMTMDFGKRRLVARNRYRNTKNAFTGIDGIWQAGNGNQIRAMAALPVNRLPTNTTQLLDNEAELDEESPDTVFWGVFLSTPHLPWSGRDRGEVYLFGLHEEDGDFATRNRRLYTPGLRLYRPRKTSHFDYEWETVFQFGTSRSSAGIGNTRDLDHFAHFHHVEAGYSFAAAWSPRLVLAYDYASGDSNPNDNKNGTFNSLFGANVFDYGPTTIHRAFVRSNITGPAVKLHVQPHSKIKAALHYRAFWLASSTDTWTGNSGLRDTTGQSGSFLGQLIYLSGAWQVTPNVWLEAGTAHRIDGEFQDNVAGSPRQGNSTYSYIAATLSF</sequence>
<organism evidence="2 3">
    <name type="scientific">Nitrospina watsonii</name>
    <dbReference type="NCBI Taxonomy" id="1323948"/>
    <lineage>
        <taxon>Bacteria</taxon>
        <taxon>Pseudomonadati</taxon>
        <taxon>Nitrospinota/Tectimicrobiota group</taxon>
        <taxon>Nitrospinota</taxon>
        <taxon>Nitrospinia</taxon>
        <taxon>Nitrospinales</taxon>
        <taxon>Nitrospinaceae</taxon>
        <taxon>Nitrospina</taxon>
    </lineage>
</organism>
<evidence type="ECO:0000259" key="1">
    <source>
        <dbReference type="Pfam" id="PF13372"/>
    </source>
</evidence>
<feature type="domain" description="Alginate export" evidence="1">
    <location>
        <begin position="79"/>
        <end position="487"/>
    </location>
</feature>
<keyword evidence="3" id="KW-1185">Reference proteome</keyword>
<accession>A0ABM9HG09</accession>
<proteinExistence type="predicted"/>
<dbReference type="Gene3D" id="2.40.160.100">
    <property type="match status" value="1"/>
</dbReference>
<reference evidence="2 3" key="1">
    <citation type="submission" date="2022-09" db="EMBL/GenBank/DDBJ databases">
        <authorList>
            <person name="Kop L."/>
        </authorList>
    </citation>
    <scope>NUCLEOTIDE SEQUENCE [LARGE SCALE GENOMIC DNA]</scope>
    <source>
        <strain evidence="2 3">347</strain>
    </source>
</reference>
<dbReference type="Pfam" id="PF13372">
    <property type="entry name" value="Alginate_exp"/>
    <property type="match status" value="1"/>
</dbReference>
<name>A0ABM9HG09_9BACT</name>
<dbReference type="InterPro" id="IPR053728">
    <property type="entry name" value="Alginate_Permeability_Chnl"/>
</dbReference>
<protein>
    <submittedName>
        <fullName evidence="2">Alginate_exp domain-containing protein</fullName>
    </submittedName>
</protein>
<evidence type="ECO:0000313" key="2">
    <source>
        <dbReference type="EMBL" id="CAI2718974.1"/>
    </source>
</evidence>